<dbReference type="AlphaFoldDB" id="A0A066WD08"/>
<name>A0A066WD08_TILAU</name>
<protein>
    <submittedName>
        <fullName evidence="1">Uncharacterized protein</fullName>
    </submittedName>
</protein>
<dbReference type="HOGENOM" id="CLU_2016798_0_0_1"/>
<dbReference type="GeneID" id="25267693"/>
<organism evidence="1 2">
    <name type="scientific">Tilletiaria anomala (strain ATCC 24038 / CBS 436.72 / UBC 951)</name>
    <dbReference type="NCBI Taxonomy" id="1037660"/>
    <lineage>
        <taxon>Eukaryota</taxon>
        <taxon>Fungi</taxon>
        <taxon>Dikarya</taxon>
        <taxon>Basidiomycota</taxon>
        <taxon>Ustilaginomycotina</taxon>
        <taxon>Exobasidiomycetes</taxon>
        <taxon>Georgefischeriales</taxon>
        <taxon>Tilletiariaceae</taxon>
        <taxon>Tilletiaria</taxon>
    </lineage>
</organism>
<comment type="caution">
    <text evidence="1">The sequence shown here is derived from an EMBL/GenBank/DDBJ whole genome shotgun (WGS) entry which is preliminary data.</text>
</comment>
<keyword evidence="2" id="KW-1185">Reference proteome</keyword>
<evidence type="ECO:0000313" key="2">
    <source>
        <dbReference type="Proteomes" id="UP000027361"/>
    </source>
</evidence>
<accession>A0A066WD08</accession>
<evidence type="ECO:0000313" key="1">
    <source>
        <dbReference type="EMBL" id="KDN50403.1"/>
    </source>
</evidence>
<dbReference type="Proteomes" id="UP000027361">
    <property type="component" value="Unassembled WGS sequence"/>
</dbReference>
<sequence>MMTRQHAHVAPRIRAGSSLGGDCARTQACDGLPSDVLTTCALPILHMLLSFWLAMIHPFRAMISLHIVFYHHDTLDRCWSEYSPGAEEDDLPHSPNLPTNTTWHNVTSLLQCKYTLGVHPRGL</sequence>
<dbReference type="EMBL" id="JMSN01000019">
    <property type="protein sequence ID" value="KDN50403.1"/>
    <property type="molecule type" value="Genomic_DNA"/>
</dbReference>
<gene>
    <name evidence="1" type="ORF">K437DRAFT_66620</name>
</gene>
<dbReference type="RefSeq" id="XP_013244528.1">
    <property type="nucleotide sequence ID" value="XM_013389074.1"/>
</dbReference>
<reference evidence="1 2" key="1">
    <citation type="submission" date="2014-05" db="EMBL/GenBank/DDBJ databases">
        <title>Draft genome sequence of a rare smut relative, Tilletiaria anomala UBC 951.</title>
        <authorList>
            <consortium name="DOE Joint Genome Institute"/>
            <person name="Toome M."/>
            <person name="Kuo A."/>
            <person name="Henrissat B."/>
            <person name="Lipzen A."/>
            <person name="Tritt A."/>
            <person name="Yoshinaga Y."/>
            <person name="Zane M."/>
            <person name="Barry K."/>
            <person name="Grigoriev I.V."/>
            <person name="Spatafora J.W."/>
            <person name="Aimea M.C."/>
        </authorList>
    </citation>
    <scope>NUCLEOTIDE SEQUENCE [LARGE SCALE GENOMIC DNA]</scope>
    <source>
        <strain evidence="1 2">UBC 951</strain>
    </source>
</reference>
<proteinExistence type="predicted"/>
<dbReference type="InParanoid" id="A0A066WD08"/>